<evidence type="ECO:0000313" key="4">
    <source>
        <dbReference type="Proteomes" id="UP000320722"/>
    </source>
</evidence>
<proteinExistence type="predicted"/>
<dbReference type="EMBL" id="CP036347">
    <property type="protein sequence ID" value="QDU06411.1"/>
    <property type="molecule type" value="Genomic_DNA"/>
</dbReference>
<evidence type="ECO:0000259" key="1">
    <source>
        <dbReference type="Pfam" id="PF01609"/>
    </source>
</evidence>
<dbReference type="NCBIfam" id="NF033580">
    <property type="entry name" value="transpos_IS5_3"/>
    <property type="match status" value="1"/>
</dbReference>
<dbReference type="AlphaFoldDB" id="A0A517WMB9"/>
<dbReference type="PANTHER" id="PTHR30007:SF1">
    <property type="entry name" value="BLR1914 PROTEIN"/>
    <property type="match status" value="1"/>
</dbReference>
<dbReference type="GO" id="GO:0003677">
    <property type="term" value="F:DNA binding"/>
    <property type="evidence" value="ECO:0007669"/>
    <property type="project" value="InterPro"/>
</dbReference>
<name>A0A517WMB9_9PLAN</name>
<organism evidence="3 4">
    <name type="scientific">Gimesia chilikensis</name>
    <dbReference type="NCBI Taxonomy" id="2605989"/>
    <lineage>
        <taxon>Bacteria</taxon>
        <taxon>Pseudomonadati</taxon>
        <taxon>Planctomycetota</taxon>
        <taxon>Planctomycetia</taxon>
        <taxon>Planctomycetales</taxon>
        <taxon>Planctomycetaceae</taxon>
        <taxon>Gimesia</taxon>
    </lineage>
</organism>
<dbReference type="GO" id="GO:0004803">
    <property type="term" value="F:transposase activity"/>
    <property type="evidence" value="ECO:0007669"/>
    <property type="project" value="InterPro"/>
</dbReference>
<sequence>MVRLDNILPNKLSGKALGSVFLNRIGLYKRKNISYILVVKNSNKATRRQLMSRHDLTIAEWNAIRNYLPKKRSGKRGRPWVDHRKTINGIIWVLNAGAPWRDIPDCYGKWQTIYKRFRTWCQSGLWDRIWDRLIRRLQRNKQIDPSIWCVDGSIVRAHHSAVGGSCKTSRRAVENGLGRSRGGYSSKLHIVCDGQGIPLGITVTAGQINEPTQFIDLMDSIPLKLQSKANRPRYLAGDKAYVARYIFEWLEERAIGNVIPNRKNENKNPNFCRERYRQRNVVERLIGQLKHFRRIATRYDKTLESYLAMIKIAFLRITLRTIK</sequence>
<dbReference type="Pfam" id="PF01609">
    <property type="entry name" value="DDE_Tnp_1"/>
    <property type="match status" value="1"/>
</dbReference>
<dbReference type="PANTHER" id="PTHR30007">
    <property type="entry name" value="PHP DOMAIN PROTEIN"/>
    <property type="match status" value="1"/>
</dbReference>
<reference evidence="3 4" key="1">
    <citation type="submission" date="2019-02" db="EMBL/GenBank/DDBJ databases">
        <title>Deep-cultivation of Planctomycetes and their phenomic and genomic characterization uncovers novel biology.</title>
        <authorList>
            <person name="Wiegand S."/>
            <person name="Jogler M."/>
            <person name="Boedeker C."/>
            <person name="Pinto D."/>
            <person name="Vollmers J."/>
            <person name="Rivas-Marin E."/>
            <person name="Kohn T."/>
            <person name="Peeters S.H."/>
            <person name="Heuer A."/>
            <person name="Rast P."/>
            <person name="Oberbeckmann S."/>
            <person name="Bunk B."/>
            <person name="Jeske O."/>
            <person name="Meyerdierks A."/>
            <person name="Storesund J.E."/>
            <person name="Kallscheuer N."/>
            <person name="Luecker S."/>
            <person name="Lage O.M."/>
            <person name="Pohl T."/>
            <person name="Merkel B.J."/>
            <person name="Hornburger P."/>
            <person name="Mueller R.-W."/>
            <person name="Bruemmer F."/>
            <person name="Labrenz M."/>
            <person name="Spormann A.M."/>
            <person name="Op den Camp H."/>
            <person name="Overmann J."/>
            <person name="Amann R."/>
            <person name="Jetten M.S.M."/>
            <person name="Mascher T."/>
            <person name="Medema M.H."/>
            <person name="Devos D.P."/>
            <person name="Kaster A.-K."/>
            <person name="Ovreas L."/>
            <person name="Rohde M."/>
            <person name="Galperin M.Y."/>
            <person name="Jogler C."/>
        </authorList>
    </citation>
    <scope>NUCLEOTIDE SEQUENCE [LARGE SCALE GENOMIC DNA]</scope>
    <source>
        <strain evidence="3 4">V6</strain>
    </source>
</reference>
<accession>A0A517WMB9</accession>
<evidence type="ECO:0000259" key="2">
    <source>
        <dbReference type="Pfam" id="PF13340"/>
    </source>
</evidence>
<dbReference type="InterPro" id="IPR025161">
    <property type="entry name" value="IS402-like_dom"/>
</dbReference>
<evidence type="ECO:0000313" key="3">
    <source>
        <dbReference type="EMBL" id="QDU06411.1"/>
    </source>
</evidence>
<feature type="domain" description="Transposase IS4-like" evidence="1">
    <location>
        <begin position="145"/>
        <end position="313"/>
    </location>
</feature>
<dbReference type="Pfam" id="PF13340">
    <property type="entry name" value="DUF4096"/>
    <property type="match status" value="1"/>
</dbReference>
<feature type="domain" description="Insertion element IS402-like" evidence="2">
    <location>
        <begin position="56"/>
        <end position="130"/>
    </location>
</feature>
<dbReference type="InterPro" id="IPR002559">
    <property type="entry name" value="Transposase_11"/>
</dbReference>
<protein>
    <submittedName>
        <fullName evidence="3">Transposase DDE domain protein</fullName>
    </submittedName>
</protein>
<dbReference type="GO" id="GO:0006313">
    <property type="term" value="P:DNA transposition"/>
    <property type="evidence" value="ECO:0007669"/>
    <property type="project" value="InterPro"/>
</dbReference>
<dbReference type="Proteomes" id="UP000320722">
    <property type="component" value="Chromosome"/>
</dbReference>
<gene>
    <name evidence="3" type="ORF">V6x_61630</name>
</gene>